<dbReference type="InterPro" id="IPR051044">
    <property type="entry name" value="MAG_DAG_Lipase"/>
</dbReference>
<reference evidence="2 3" key="1">
    <citation type="submission" date="2019-08" db="EMBL/GenBank/DDBJ databases">
        <title>In-depth cultivation of the pig gut microbiome towards novel bacterial diversity and tailored functional studies.</title>
        <authorList>
            <person name="Wylensek D."/>
            <person name="Hitch T.C.A."/>
            <person name="Clavel T."/>
        </authorList>
    </citation>
    <scope>NUCLEOTIDE SEQUENCE [LARGE SCALE GENOMIC DNA]</scope>
    <source>
        <strain evidence="2 3">WCA-383-APC-5B</strain>
    </source>
</reference>
<dbReference type="RefSeq" id="WP_154530573.1">
    <property type="nucleotide sequence ID" value="NZ_VULX01000003.1"/>
</dbReference>
<dbReference type="InterPro" id="IPR022742">
    <property type="entry name" value="Hydrolase_4"/>
</dbReference>
<dbReference type="EMBL" id="VULX01000003">
    <property type="protein sequence ID" value="MSR90694.1"/>
    <property type="molecule type" value="Genomic_DNA"/>
</dbReference>
<dbReference type="Gene3D" id="3.40.50.1820">
    <property type="entry name" value="alpha/beta hydrolase"/>
    <property type="match status" value="1"/>
</dbReference>
<comment type="caution">
    <text evidence="2">The sequence shown here is derived from an EMBL/GenBank/DDBJ whole genome shotgun (WGS) entry which is preliminary data.</text>
</comment>
<evidence type="ECO:0000313" key="2">
    <source>
        <dbReference type="EMBL" id="MSR90694.1"/>
    </source>
</evidence>
<dbReference type="PANTHER" id="PTHR11614">
    <property type="entry name" value="PHOSPHOLIPASE-RELATED"/>
    <property type="match status" value="1"/>
</dbReference>
<protein>
    <submittedName>
        <fullName evidence="2">Lysophospholipase</fullName>
    </submittedName>
</protein>
<keyword evidence="3" id="KW-1185">Reference proteome</keyword>
<sequence length="309" mass="35026">MKVEFTFKDKENKSIRGYKWTLDNSKIPKAVVQISHGMVETISRYDYFAEKLNEAGYIVYGHEHRGHGKVAEENNELGYLGESGFSALVENVHDVTDIIKKEYPGVPVILFGHSMGSFVSQRYIQLYGDEIKAVILSGTNGKPPFGTSLGILLSGLECKIRGAKHTSNFIDKLCFGNYNKKIKEKRTAVDWLSRDTQQVDKYLNDRLCGFVCSASFYNELFKALKKNVKKENVNKVPKNLPIYIFAGDCDPVGNYGKGILNLYGIYKKADVKDVSYKLYNGGRHEMLNEINRDEVISDIIDKLNDFSRN</sequence>
<gene>
    <name evidence="2" type="ORF">FYJ33_04490</name>
</gene>
<dbReference type="AlphaFoldDB" id="A0A7X2MX47"/>
<proteinExistence type="predicted"/>
<dbReference type="SUPFAM" id="SSF53474">
    <property type="entry name" value="alpha/beta-Hydrolases"/>
    <property type="match status" value="1"/>
</dbReference>
<feature type="domain" description="Serine aminopeptidase S33" evidence="1">
    <location>
        <begin position="28"/>
        <end position="290"/>
    </location>
</feature>
<dbReference type="Proteomes" id="UP000460287">
    <property type="component" value="Unassembled WGS sequence"/>
</dbReference>
<organism evidence="2 3">
    <name type="scientific">Inconstantimicrobium porci</name>
    <dbReference type="NCBI Taxonomy" id="2652291"/>
    <lineage>
        <taxon>Bacteria</taxon>
        <taxon>Bacillati</taxon>
        <taxon>Bacillota</taxon>
        <taxon>Clostridia</taxon>
        <taxon>Eubacteriales</taxon>
        <taxon>Clostridiaceae</taxon>
        <taxon>Inconstantimicrobium</taxon>
    </lineage>
</organism>
<dbReference type="Pfam" id="PF12146">
    <property type="entry name" value="Hydrolase_4"/>
    <property type="match status" value="1"/>
</dbReference>
<name>A0A7X2MX47_9CLOT</name>
<evidence type="ECO:0000259" key="1">
    <source>
        <dbReference type="Pfam" id="PF12146"/>
    </source>
</evidence>
<evidence type="ECO:0000313" key="3">
    <source>
        <dbReference type="Proteomes" id="UP000460287"/>
    </source>
</evidence>
<accession>A0A7X2MX47</accession>
<dbReference type="InterPro" id="IPR029058">
    <property type="entry name" value="AB_hydrolase_fold"/>
</dbReference>